<evidence type="ECO:0000256" key="1">
    <source>
        <dbReference type="ARBA" id="ARBA00005578"/>
    </source>
</evidence>
<dbReference type="PANTHER" id="PTHR46229:SF2">
    <property type="entry name" value="BOLA-LIKE PROTEIN 1"/>
    <property type="match status" value="1"/>
</dbReference>
<dbReference type="AlphaFoldDB" id="A0A0P4W3F9"/>
<organism evidence="4">
    <name type="scientific">Scylla olivacea</name>
    <name type="common">Orange mud crab</name>
    <name type="synonym">Cancer olivacea</name>
    <dbReference type="NCBI Taxonomy" id="85551"/>
    <lineage>
        <taxon>Eukaryota</taxon>
        <taxon>Metazoa</taxon>
        <taxon>Ecdysozoa</taxon>
        <taxon>Arthropoda</taxon>
        <taxon>Crustacea</taxon>
        <taxon>Multicrustacea</taxon>
        <taxon>Malacostraca</taxon>
        <taxon>Eumalacostraca</taxon>
        <taxon>Eucarida</taxon>
        <taxon>Decapoda</taxon>
        <taxon>Pleocyemata</taxon>
        <taxon>Brachyura</taxon>
        <taxon>Eubrachyura</taxon>
        <taxon>Portunoidea</taxon>
        <taxon>Portunidae</taxon>
        <taxon>Portuninae</taxon>
        <taxon>Scylla</taxon>
    </lineage>
</organism>
<evidence type="ECO:0000256" key="3">
    <source>
        <dbReference type="SAM" id="MobiDB-lite"/>
    </source>
</evidence>
<dbReference type="Gene3D" id="3.30.300.90">
    <property type="entry name" value="BolA-like"/>
    <property type="match status" value="1"/>
</dbReference>
<dbReference type="InterPro" id="IPR050961">
    <property type="entry name" value="BolA/IbaG_stress_morph_reg"/>
</dbReference>
<dbReference type="PANTHER" id="PTHR46229">
    <property type="entry name" value="BOLA TRANSCRIPTION REGULATOR"/>
    <property type="match status" value="1"/>
</dbReference>
<dbReference type="GO" id="GO:1990229">
    <property type="term" value="C:iron-sulfur cluster assembly complex"/>
    <property type="evidence" value="ECO:0007669"/>
    <property type="project" value="UniProtKB-ARBA"/>
</dbReference>
<dbReference type="GO" id="GO:0005739">
    <property type="term" value="C:mitochondrion"/>
    <property type="evidence" value="ECO:0007669"/>
    <property type="project" value="TreeGrafter"/>
</dbReference>
<evidence type="ECO:0000313" key="4">
    <source>
        <dbReference type="EMBL" id="JAI63038.1"/>
    </source>
</evidence>
<proteinExistence type="inferred from homology"/>
<dbReference type="InterPro" id="IPR036065">
    <property type="entry name" value="BolA-like_sf"/>
</dbReference>
<reference evidence="4" key="1">
    <citation type="submission" date="2015-09" db="EMBL/GenBank/DDBJ databases">
        <title>Scylla olivacea transcriptome.</title>
        <authorList>
            <person name="Ikhwanuddin M."/>
        </authorList>
    </citation>
    <scope>NUCLEOTIDE SEQUENCE</scope>
</reference>
<comment type="similarity">
    <text evidence="1 2">Belongs to the BolA/IbaG family.</text>
</comment>
<protein>
    <recommendedName>
        <fullName evidence="5">BolA-like protein</fullName>
    </recommendedName>
</protein>
<evidence type="ECO:0000256" key="2">
    <source>
        <dbReference type="RuleBase" id="RU003860"/>
    </source>
</evidence>
<dbReference type="FunFam" id="3.30.300.90:FF:000001">
    <property type="entry name" value="Transcriptional regulator BolA"/>
    <property type="match status" value="1"/>
</dbReference>
<dbReference type="EMBL" id="GDRN01075576">
    <property type="protein sequence ID" value="JAI63038.1"/>
    <property type="molecule type" value="Transcribed_RNA"/>
</dbReference>
<feature type="region of interest" description="Disordered" evidence="3">
    <location>
        <begin position="116"/>
        <end position="137"/>
    </location>
</feature>
<accession>A0A0P4W3F9</accession>
<evidence type="ECO:0008006" key="5">
    <source>
        <dbReference type="Google" id="ProtNLM"/>
    </source>
</evidence>
<name>A0A0P4W3F9_SCYOL</name>
<dbReference type="Pfam" id="PF01722">
    <property type="entry name" value="BolA"/>
    <property type="match status" value="1"/>
</dbReference>
<sequence>MTAIYVRKPVQQLILPALYSLRSCGYLRTMAKCGPVESIIENKLNEALQPSHMEIINESFMHNVPPGSETHFKILVVSEAFDGLPLIKRHRLVNTTLDEELKTGVHALSIVAKTPTQWSENPQQMESSPACRGGFGK</sequence>
<dbReference type="SUPFAM" id="SSF82657">
    <property type="entry name" value="BolA-like"/>
    <property type="match status" value="1"/>
</dbReference>
<feature type="compositionally biased region" description="Polar residues" evidence="3">
    <location>
        <begin position="116"/>
        <end position="127"/>
    </location>
</feature>
<dbReference type="InterPro" id="IPR002634">
    <property type="entry name" value="BolA"/>
</dbReference>